<dbReference type="AlphaFoldDB" id="A0A2J6SGZ2"/>
<accession>A0A2J6SGZ2</accession>
<proteinExistence type="predicted"/>
<reference evidence="2 3" key="1">
    <citation type="submission" date="2016-04" db="EMBL/GenBank/DDBJ databases">
        <title>A degradative enzymes factory behind the ericoid mycorrhizal symbiosis.</title>
        <authorList>
            <consortium name="DOE Joint Genome Institute"/>
            <person name="Martino E."/>
            <person name="Morin E."/>
            <person name="Grelet G."/>
            <person name="Kuo A."/>
            <person name="Kohler A."/>
            <person name="Daghino S."/>
            <person name="Barry K."/>
            <person name="Choi C."/>
            <person name="Cichocki N."/>
            <person name="Clum A."/>
            <person name="Copeland A."/>
            <person name="Hainaut M."/>
            <person name="Haridas S."/>
            <person name="Labutti K."/>
            <person name="Lindquist E."/>
            <person name="Lipzen A."/>
            <person name="Khouja H.-R."/>
            <person name="Murat C."/>
            <person name="Ohm R."/>
            <person name="Olson A."/>
            <person name="Spatafora J."/>
            <person name="Veneault-Fourrey C."/>
            <person name="Henrissat B."/>
            <person name="Grigoriev I."/>
            <person name="Martin F."/>
            <person name="Perotto S."/>
        </authorList>
    </citation>
    <scope>NUCLEOTIDE SEQUENCE [LARGE SCALE GENOMIC DNA]</scope>
    <source>
        <strain evidence="2 3">E</strain>
    </source>
</reference>
<dbReference type="EMBL" id="KZ613914">
    <property type="protein sequence ID" value="PMD50046.1"/>
    <property type="molecule type" value="Genomic_DNA"/>
</dbReference>
<feature type="region of interest" description="Disordered" evidence="1">
    <location>
        <begin position="1"/>
        <end position="21"/>
    </location>
</feature>
<name>A0A2J6SGZ2_9HELO</name>
<dbReference type="Proteomes" id="UP000235371">
    <property type="component" value="Unassembled WGS sequence"/>
</dbReference>
<gene>
    <name evidence="2" type="ORF">K444DRAFT_279885</name>
</gene>
<evidence type="ECO:0000313" key="2">
    <source>
        <dbReference type="EMBL" id="PMD50046.1"/>
    </source>
</evidence>
<dbReference type="InParanoid" id="A0A2J6SGZ2"/>
<keyword evidence="3" id="KW-1185">Reference proteome</keyword>
<dbReference type="RefSeq" id="XP_024726950.1">
    <property type="nucleotide sequence ID" value="XM_024871554.1"/>
</dbReference>
<dbReference type="GeneID" id="36579636"/>
<protein>
    <submittedName>
        <fullName evidence="2">Uncharacterized protein</fullName>
    </submittedName>
</protein>
<evidence type="ECO:0000256" key="1">
    <source>
        <dbReference type="SAM" id="MobiDB-lite"/>
    </source>
</evidence>
<evidence type="ECO:0000313" key="3">
    <source>
        <dbReference type="Proteomes" id="UP000235371"/>
    </source>
</evidence>
<sequence>MSLPLRYENPPTQRLTTPAPRDRTALERVVRKPAPTSHFIHPTNTTNTTNSRCDSALLLRNPTHMHPPAGCLQTKTPSSTHLPAHFATSNLLLQLVFLSSTPLEESQRAVSGAKNRAGVGVPLLAGLHLRQPSMTSSHLVGLGMRCNNTCWGRENGSDGESRSTAGGRTDGCVSSIDLSSWRWIRGLYLLLSVPTSIFIRPPPRHLSLPYFYF</sequence>
<organism evidence="2 3">
    <name type="scientific">Hyaloscypha bicolor E</name>
    <dbReference type="NCBI Taxonomy" id="1095630"/>
    <lineage>
        <taxon>Eukaryota</taxon>
        <taxon>Fungi</taxon>
        <taxon>Dikarya</taxon>
        <taxon>Ascomycota</taxon>
        <taxon>Pezizomycotina</taxon>
        <taxon>Leotiomycetes</taxon>
        <taxon>Helotiales</taxon>
        <taxon>Hyaloscyphaceae</taxon>
        <taxon>Hyaloscypha</taxon>
        <taxon>Hyaloscypha bicolor</taxon>
    </lineage>
</organism>